<feature type="compositionally biased region" description="Basic and acidic residues" evidence="1">
    <location>
        <begin position="160"/>
        <end position="169"/>
    </location>
</feature>
<keyword evidence="3" id="KW-1185">Reference proteome</keyword>
<feature type="compositionally biased region" description="Pro residues" evidence="1">
    <location>
        <begin position="389"/>
        <end position="398"/>
    </location>
</feature>
<name>A0A423SA72_PENVA</name>
<feature type="compositionally biased region" description="Pro residues" evidence="1">
    <location>
        <begin position="295"/>
        <end position="310"/>
    </location>
</feature>
<dbReference type="AlphaFoldDB" id="A0A423SA72"/>
<evidence type="ECO:0000313" key="2">
    <source>
        <dbReference type="EMBL" id="ROT61121.1"/>
    </source>
</evidence>
<reference evidence="2 3" key="1">
    <citation type="submission" date="2018-04" db="EMBL/GenBank/DDBJ databases">
        <authorList>
            <person name="Zhang X."/>
            <person name="Yuan J."/>
            <person name="Li F."/>
            <person name="Xiang J."/>
        </authorList>
    </citation>
    <scope>NUCLEOTIDE SEQUENCE [LARGE SCALE GENOMIC DNA]</scope>
    <source>
        <tissue evidence="2">Muscle</tissue>
    </source>
</reference>
<accession>A0A423SA72</accession>
<sequence>MVMNTFRSKLRRRRDELFRRGSDDSDEWQFVPFNPSVYPANNNNSLSNLTNNNGASSPGDATLPPTPKPALRPWAMQRASWHECQPPVPPHGHGSVVKGHFPLPPCPDGNPPPLPPHGFGYPGSVPNWYGSQFPAPPVHYPASVPPGQSRPSPVVLRRAAQADEKRPEAVPRPPVDGPRPPSGGPPHPSDGPRPPSGGSLLPSEGPRPPSGGSLLPSEGPRPLGSGPPLISEGPRPSSGAPAFTSDGPRPPNGGPRPTSAGSRGGSRPSSGCSKGGSRPSSGSFDVIDGVLISPEGPPPQVPPHGRPAVPPHLVSPRNNMPPASFSTTGVLPPPPTVPIPPPPVPAHASDIPDPPGQECGPFPRYSPNPVPASASRHSLFLAADEGPHRPPAPAPATVPFPGGVPRSRGAQPLFGEVQKPHNLNLDDLEALLAPGYQASSDQEASPDSPEYKQPVDQSPEYKSPCDSGDEDSPGNARDCLSNGFCGGGQMNAKWGKLKGIRS</sequence>
<feature type="compositionally biased region" description="Low complexity" evidence="1">
    <location>
        <begin position="196"/>
        <end position="229"/>
    </location>
</feature>
<feature type="region of interest" description="Disordered" evidence="1">
    <location>
        <begin position="39"/>
        <end position="109"/>
    </location>
</feature>
<feature type="region of interest" description="Disordered" evidence="1">
    <location>
        <begin position="432"/>
        <end position="491"/>
    </location>
</feature>
<gene>
    <name evidence="2" type="ORF">C7M84_021138</name>
</gene>
<dbReference type="EMBL" id="QCYY01004342">
    <property type="protein sequence ID" value="ROT61121.1"/>
    <property type="molecule type" value="Genomic_DNA"/>
</dbReference>
<feature type="compositionally biased region" description="Pro residues" evidence="1">
    <location>
        <begin position="331"/>
        <end position="345"/>
    </location>
</feature>
<feature type="compositionally biased region" description="Basic and acidic residues" evidence="1">
    <location>
        <begin position="13"/>
        <end position="23"/>
    </location>
</feature>
<reference evidence="2 3" key="2">
    <citation type="submission" date="2019-01" db="EMBL/GenBank/DDBJ databases">
        <title>The decoding of complex shrimp genome reveals the adaptation for benthos swimmer, frequently molting mechanism and breeding impact on genome.</title>
        <authorList>
            <person name="Sun Y."/>
            <person name="Gao Y."/>
            <person name="Yu Y."/>
        </authorList>
    </citation>
    <scope>NUCLEOTIDE SEQUENCE [LARGE SCALE GENOMIC DNA]</scope>
    <source>
        <tissue evidence="2">Muscle</tissue>
    </source>
</reference>
<evidence type="ECO:0000313" key="3">
    <source>
        <dbReference type="Proteomes" id="UP000283509"/>
    </source>
</evidence>
<feature type="compositionally biased region" description="Pro residues" evidence="1">
    <location>
        <begin position="170"/>
        <end position="195"/>
    </location>
</feature>
<feature type="region of interest" description="Disordered" evidence="1">
    <location>
        <begin position="1"/>
        <end position="26"/>
    </location>
</feature>
<organism evidence="2 3">
    <name type="scientific">Penaeus vannamei</name>
    <name type="common">Whiteleg shrimp</name>
    <name type="synonym">Litopenaeus vannamei</name>
    <dbReference type="NCBI Taxonomy" id="6689"/>
    <lineage>
        <taxon>Eukaryota</taxon>
        <taxon>Metazoa</taxon>
        <taxon>Ecdysozoa</taxon>
        <taxon>Arthropoda</taxon>
        <taxon>Crustacea</taxon>
        <taxon>Multicrustacea</taxon>
        <taxon>Malacostraca</taxon>
        <taxon>Eumalacostraca</taxon>
        <taxon>Eucarida</taxon>
        <taxon>Decapoda</taxon>
        <taxon>Dendrobranchiata</taxon>
        <taxon>Penaeoidea</taxon>
        <taxon>Penaeidae</taxon>
        <taxon>Penaeus</taxon>
    </lineage>
</organism>
<evidence type="ECO:0000256" key="1">
    <source>
        <dbReference type="SAM" id="MobiDB-lite"/>
    </source>
</evidence>
<feature type="region of interest" description="Disordered" evidence="1">
    <location>
        <begin position="139"/>
        <end position="416"/>
    </location>
</feature>
<feature type="compositionally biased region" description="Low complexity" evidence="1">
    <location>
        <begin position="255"/>
        <end position="283"/>
    </location>
</feature>
<feature type="compositionally biased region" description="Low complexity" evidence="1">
    <location>
        <begin position="41"/>
        <end position="53"/>
    </location>
</feature>
<protein>
    <submittedName>
        <fullName evidence="2">Uncharacterized protein</fullName>
    </submittedName>
</protein>
<dbReference type="Proteomes" id="UP000283509">
    <property type="component" value="Unassembled WGS sequence"/>
</dbReference>
<feature type="compositionally biased region" description="Low complexity" evidence="1">
    <location>
        <begin position="91"/>
        <end position="100"/>
    </location>
</feature>
<comment type="caution">
    <text evidence="2">The sequence shown here is derived from an EMBL/GenBank/DDBJ whole genome shotgun (WGS) entry which is preliminary data.</text>
</comment>
<proteinExistence type="predicted"/>